<gene>
    <name evidence="1" type="ORF">BSL78_21872</name>
</gene>
<reference evidence="1 2" key="1">
    <citation type="journal article" date="2017" name="PLoS Biol.">
        <title>The sea cucumber genome provides insights into morphological evolution and visceral regeneration.</title>
        <authorList>
            <person name="Zhang X."/>
            <person name="Sun L."/>
            <person name="Yuan J."/>
            <person name="Sun Y."/>
            <person name="Gao Y."/>
            <person name="Zhang L."/>
            <person name="Li S."/>
            <person name="Dai H."/>
            <person name="Hamel J.F."/>
            <person name="Liu C."/>
            <person name="Yu Y."/>
            <person name="Liu S."/>
            <person name="Lin W."/>
            <person name="Guo K."/>
            <person name="Jin S."/>
            <person name="Xu P."/>
            <person name="Storey K.B."/>
            <person name="Huan P."/>
            <person name="Zhang T."/>
            <person name="Zhou Y."/>
            <person name="Zhang J."/>
            <person name="Lin C."/>
            <person name="Li X."/>
            <person name="Xing L."/>
            <person name="Huo D."/>
            <person name="Sun M."/>
            <person name="Wang L."/>
            <person name="Mercier A."/>
            <person name="Li F."/>
            <person name="Yang H."/>
            <person name="Xiang J."/>
        </authorList>
    </citation>
    <scope>NUCLEOTIDE SEQUENCE [LARGE SCALE GENOMIC DNA]</scope>
    <source>
        <strain evidence="1">Shaxun</strain>
        <tissue evidence="1">Muscle</tissue>
    </source>
</reference>
<dbReference type="Proteomes" id="UP000230750">
    <property type="component" value="Unassembled WGS sequence"/>
</dbReference>
<dbReference type="EMBL" id="MRZV01001034">
    <property type="protein sequence ID" value="PIK41277.1"/>
    <property type="molecule type" value="Genomic_DNA"/>
</dbReference>
<dbReference type="AlphaFoldDB" id="A0A2G8JZU2"/>
<comment type="caution">
    <text evidence="1">The sequence shown here is derived from an EMBL/GenBank/DDBJ whole genome shotgun (WGS) entry which is preliminary data.</text>
</comment>
<protein>
    <submittedName>
        <fullName evidence="1">Uncharacterized protein</fullName>
    </submittedName>
</protein>
<proteinExistence type="predicted"/>
<keyword evidence="2" id="KW-1185">Reference proteome</keyword>
<accession>A0A2G8JZU2</accession>
<evidence type="ECO:0000313" key="1">
    <source>
        <dbReference type="EMBL" id="PIK41277.1"/>
    </source>
</evidence>
<name>A0A2G8JZU2_STIJA</name>
<organism evidence="1 2">
    <name type="scientific">Stichopus japonicus</name>
    <name type="common">Sea cucumber</name>
    <dbReference type="NCBI Taxonomy" id="307972"/>
    <lineage>
        <taxon>Eukaryota</taxon>
        <taxon>Metazoa</taxon>
        <taxon>Echinodermata</taxon>
        <taxon>Eleutherozoa</taxon>
        <taxon>Echinozoa</taxon>
        <taxon>Holothuroidea</taxon>
        <taxon>Aspidochirotacea</taxon>
        <taxon>Aspidochirotida</taxon>
        <taxon>Stichopodidae</taxon>
        <taxon>Apostichopus</taxon>
    </lineage>
</organism>
<evidence type="ECO:0000313" key="2">
    <source>
        <dbReference type="Proteomes" id="UP000230750"/>
    </source>
</evidence>
<sequence length="326" mass="37372">MLRELLPLRMKLAKASLNYDFDIGESIENSDLKEARLQDHDIEMAQSIGYIKPIKTLHSIFMSKSDNVFSHEYIQELFIAEYIVSKDLYSLQIILQALEANKLEENIRRSRILRFICGMSRATKREEALNFLLTNRCWNTLTDCMYESENVEDIIDMDFNAESVKPSTLLQKYTSHSKMIVVRLDERYHQNAFKLFMGKCLRSKLHFDSISIGAECPLKFLLSLTLPVVDTFELCNISYVNKEISNTFVDIILWATKTNVNKRIRFLKTNIPAKVDCKDIKGSPLTIAYNADGSQTGNDQILDITSGTWMKPTMTAVAKGFEASET</sequence>